<dbReference type="GeneID" id="28941626"/>
<name>A0A0W4ZGW1_PNEJ7</name>
<accession>A0A0W4ZGW1</accession>
<feature type="coiled-coil region" evidence="1">
    <location>
        <begin position="760"/>
        <end position="805"/>
    </location>
</feature>
<evidence type="ECO:0000256" key="2">
    <source>
        <dbReference type="SAM" id="MobiDB-lite"/>
    </source>
</evidence>
<evidence type="ECO:0000313" key="4">
    <source>
        <dbReference type="EMBL" id="KTW27609.1"/>
    </source>
</evidence>
<protein>
    <recommendedName>
        <fullName evidence="3">Major surface glycoprotein 2 C-terminal domain-containing protein</fullName>
    </recommendedName>
</protein>
<reference evidence="5" key="1">
    <citation type="journal article" date="2016" name="Nat. Commun.">
        <title>Genome analysis of three Pneumocystis species reveals adaptation mechanisms to life exclusively in mammalian hosts.</title>
        <authorList>
            <person name="Ma L."/>
            <person name="Chen Z."/>
            <person name="Huang D.W."/>
            <person name="Kutty G."/>
            <person name="Ishihara M."/>
            <person name="Wang H."/>
            <person name="Abouelleil A."/>
            <person name="Bishop L."/>
            <person name="Davey E."/>
            <person name="Deng R."/>
            <person name="Deng X."/>
            <person name="Fan L."/>
            <person name="Fantoni G."/>
            <person name="Fitzgerald M."/>
            <person name="Gogineni E."/>
            <person name="Goldberg J.M."/>
            <person name="Handley G."/>
            <person name="Hu X."/>
            <person name="Huber C."/>
            <person name="Jiao X."/>
            <person name="Jones K."/>
            <person name="Levin J.Z."/>
            <person name="Liu Y."/>
            <person name="Macdonald P."/>
            <person name="Melnikov A."/>
            <person name="Raley C."/>
            <person name="Sassi M."/>
            <person name="Sherman B.T."/>
            <person name="Song X."/>
            <person name="Sykes S."/>
            <person name="Tran B."/>
            <person name="Walsh L."/>
            <person name="Xia Y."/>
            <person name="Yang J."/>
            <person name="Young S."/>
            <person name="Zeng Q."/>
            <person name="Zheng X."/>
            <person name="Stephens R."/>
            <person name="Nusbaum C."/>
            <person name="Birren B.W."/>
            <person name="Azadi P."/>
            <person name="Lempicki R.A."/>
            <person name="Cuomo C.A."/>
            <person name="Kovacs J.A."/>
        </authorList>
    </citation>
    <scope>NUCLEOTIDE SEQUENCE [LARGE SCALE GENOMIC DNA]</scope>
    <source>
        <strain evidence="5">RU7</strain>
    </source>
</reference>
<evidence type="ECO:0000313" key="5">
    <source>
        <dbReference type="Proteomes" id="UP000053447"/>
    </source>
</evidence>
<feature type="domain" description="Major surface glycoprotein 2 C-terminal" evidence="3">
    <location>
        <begin position="835"/>
        <end position="862"/>
    </location>
</feature>
<dbReference type="Pfam" id="PF02349">
    <property type="entry name" value="MSG"/>
    <property type="match status" value="5"/>
</dbReference>
<dbReference type="Pfam" id="PF12373">
    <property type="entry name" value="Msg2_C"/>
    <property type="match status" value="1"/>
</dbReference>
<gene>
    <name evidence="4" type="ORF">T551_03108</name>
</gene>
<dbReference type="OrthoDB" id="10257471at2759"/>
<keyword evidence="5" id="KW-1185">Reference proteome</keyword>
<evidence type="ECO:0000256" key="1">
    <source>
        <dbReference type="SAM" id="Coils"/>
    </source>
</evidence>
<comment type="caution">
    <text evidence="4">The sequence shown here is derived from an EMBL/GenBank/DDBJ whole genome shotgun (WGS) entry which is preliminary data.</text>
</comment>
<feature type="region of interest" description="Disordered" evidence="2">
    <location>
        <begin position="809"/>
        <end position="832"/>
    </location>
</feature>
<organism evidence="4 5">
    <name type="scientific">Pneumocystis jirovecii (strain RU7)</name>
    <name type="common">Human pneumocystis pneumonia agent</name>
    <dbReference type="NCBI Taxonomy" id="1408657"/>
    <lineage>
        <taxon>Eukaryota</taxon>
        <taxon>Fungi</taxon>
        <taxon>Dikarya</taxon>
        <taxon>Ascomycota</taxon>
        <taxon>Taphrinomycotina</taxon>
        <taxon>Pneumocystomycetes</taxon>
        <taxon>Pneumocystaceae</taxon>
        <taxon>Pneumocystis</taxon>
    </lineage>
</organism>
<dbReference type="InterPro" id="IPR021041">
    <property type="entry name" value="Maj_surf_glycoprot_2_C"/>
</dbReference>
<dbReference type="Proteomes" id="UP000053447">
    <property type="component" value="Unassembled WGS sequence"/>
</dbReference>
<proteinExistence type="predicted"/>
<dbReference type="EMBL" id="LFWA01000014">
    <property type="protein sequence ID" value="KTW27609.1"/>
    <property type="molecule type" value="Genomic_DNA"/>
</dbReference>
<feature type="non-terminal residue" evidence="4">
    <location>
        <position position="1"/>
    </location>
</feature>
<feature type="compositionally biased region" description="Low complexity" evidence="2">
    <location>
        <begin position="814"/>
        <end position="823"/>
    </location>
</feature>
<dbReference type="RefSeq" id="XP_018228579.1">
    <property type="nucleotide sequence ID" value="XM_018375371.1"/>
</dbReference>
<keyword evidence="1" id="KW-0175">Coiled coil</keyword>
<dbReference type="VEuPathDB" id="FungiDB:T551_03108"/>
<sequence length="1020" mass="115735">HSLARAVARAVKRQAKAQKDEIGEEHVLAFLLKKDGLEEQKCKKKLKEYCQGLSDAGIKTEQIDKKLKDFCNDAKQDEKCKQKASIEEKCNGFRAELENVLKKEIEDLRNDDCEKKEQCLFLEDACPTLIEKCNKLRNMCYQKERNEVAKEALLRALSGSLKKSDTCEKKIKNVCIVLKEESDELMQKCLSLDSTCLSLVQAAKDKCSSLKKDIETALTKNTSEVCLLLLEQCYFHDRSCESEPLKCNDLINKCESVNITYTPPDTNFDPTKEESTLVEEIGLKSLYTKAVKKGVHIGKPPKADATALLALLILDPSLANKATKKEKCEKIIEDKCKDPQEYGVLKDLCEGTKASKDGKQKCEELDDDIENTCKIFTSKVLDYHLFDTKKNNGIIMWRKLPTFLSEKECTNLMSYCFYFEKSCDKGEDACKNIKAACYKKGLDGLANEVLQSKLRGKLHGSKKEWLKTFQKKLLEVCQEVKKENNGVFPNNELFLLCVEPTRAAIVLPADLRMKVIFLLENLNKKRDFPTKENCEELEEKCKVLLEDSREIEWPCHTLNWNCDRLRNVEQLKEKLLEEKTEDLDKLDSCKKKLGKRCNEWVGKGRSQFTLACIAQNTTCKIITKDVKSKCDRLEKYIKNGTVLNDAKEETKKESICEFWIPYCERFMSSCKNLANTGTKDCVELRKECSSFIKKKELENKVLDELKGNLSSDDECKKTLDKYCAVWANASNGLEVLCIDTSNAKTKNDAKVRKKLCKKLIARITEQCPKLFNELAEAKDKLKKKKEEYKRIKEEAEKAMEAANFILSRAKGPDNNKSVNKNSSDAPKEGKDTTGFKLVRRSAKVHVTEKELAAFDLVAQTFNLYVELKEICQHSQKGCGFRKECANCEEVCKAVDRVCLRLEPLKIKPYEVKTVTETNITTVTETVKEAEKTVGDGEKCKSLTTSDTWITHTSTHTSTSTTTSTVTSRITLTSTRRCKPTKCTTGEGDEAGEVKPSEGLRMSGWSVMRGVLVAMMISFMI</sequence>
<dbReference type="STRING" id="1408657.A0A0W4ZGW1"/>
<evidence type="ECO:0000259" key="3">
    <source>
        <dbReference type="Pfam" id="PF12373"/>
    </source>
</evidence>
<dbReference type="AlphaFoldDB" id="A0A0W4ZGW1"/>
<dbReference type="InterPro" id="IPR003330">
    <property type="entry name" value="MSG"/>
</dbReference>